<evidence type="ECO:0000256" key="2">
    <source>
        <dbReference type="ARBA" id="ARBA00023125"/>
    </source>
</evidence>
<sequence>MVIARKEENVRTKKNQPLYLQLVDMLELEIRNSMSPNDKLLSERELSTTYDVSRITVRQALKELESRGLIYKKQGKGTYVSEIKGPTTDLASAYSFTEHMKELGKKPQTDLLSFEKMQVTPYLSKHLNLEVGTDMLEFERLRKADGKPMMFERTYVPASLFSDLKKERLQDKPLYEIFSEDYKQIIRQADEEFYASIALDYEAKLLGIKKGDPVLHMVRKTFNDKNMIIEFTFSIARADQFRYRVIHYPSN</sequence>
<dbReference type="Proteomes" id="UP000004290">
    <property type="component" value="Unassembled WGS sequence"/>
</dbReference>
<dbReference type="GO" id="GO:0003677">
    <property type="term" value="F:DNA binding"/>
    <property type="evidence" value="ECO:0007669"/>
    <property type="project" value="UniProtKB-KW"/>
</dbReference>
<dbReference type="Gene3D" id="1.10.10.10">
    <property type="entry name" value="Winged helix-like DNA-binding domain superfamily/Winged helix DNA-binding domain"/>
    <property type="match status" value="1"/>
</dbReference>
<dbReference type="InterPro" id="IPR011663">
    <property type="entry name" value="UTRA"/>
</dbReference>
<dbReference type="Pfam" id="PF07702">
    <property type="entry name" value="UTRA"/>
    <property type="match status" value="1"/>
</dbReference>
<feature type="domain" description="HTH gntR-type" evidence="4">
    <location>
        <begin position="16"/>
        <end position="83"/>
    </location>
</feature>
<keyword evidence="2" id="KW-0238">DNA-binding</keyword>
<dbReference type="SUPFAM" id="SSF46785">
    <property type="entry name" value="Winged helix' DNA-binding domain"/>
    <property type="match status" value="1"/>
</dbReference>
<reference evidence="5 6" key="1">
    <citation type="submission" date="2010-07" db="EMBL/GenBank/DDBJ databases">
        <authorList>
            <person name="Muzny D."/>
            <person name="Qin X."/>
            <person name="Deng J."/>
            <person name="Jiang H."/>
            <person name="Liu Y."/>
            <person name="Qu J."/>
            <person name="Song X.-Z."/>
            <person name="Zhang L."/>
            <person name="Thornton R."/>
            <person name="Coyle M."/>
            <person name="Francisco L."/>
            <person name="Jackson L."/>
            <person name="Javaid M."/>
            <person name="Korchina V."/>
            <person name="Kovar C."/>
            <person name="Mata R."/>
            <person name="Mathew T."/>
            <person name="Ngo R."/>
            <person name="Nguyen L."/>
            <person name="Nguyen N."/>
            <person name="Okwuonu G."/>
            <person name="Ongeri F."/>
            <person name="Pham C."/>
            <person name="Simmons D."/>
            <person name="Wilczek-Boney K."/>
            <person name="Hale W."/>
            <person name="Jakkamsetti A."/>
            <person name="Pham P."/>
            <person name="Ruth R."/>
            <person name="San Lucas F."/>
            <person name="Warren J."/>
            <person name="Zhang J."/>
            <person name="Zhao Z."/>
            <person name="Zhou C."/>
            <person name="Zhu D."/>
            <person name="Lee S."/>
            <person name="Bess C."/>
            <person name="Blankenburg K."/>
            <person name="Forbes L."/>
            <person name="Fu Q."/>
            <person name="Gubbala S."/>
            <person name="Hirani K."/>
            <person name="Jayaseelan J.C."/>
            <person name="Lara F."/>
            <person name="Munidasa M."/>
            <person name="Palculict T."/>
            <person name="Patil S."/>
            <person name="Pu L.-L."/>
            <person name="Saada N."/>
            <person name="Tang L."/>
            <person name="Weissenberger G."/>
            <person name="Zhu Y."/>
            <person name="Hemphill L."/>
            <person name="Shang Y."/>
            <person name="Youmans B."/>
            <person name="Ayvaz T."/>
            <person name="Ross M."/>
            <person name="Santibanez J."/>
            <person name="Aqrawi P."/>
            <person name="Gross S."/>
            <person name="Joshi V."/>
            <person name="Fowler G."/>
            <person name="Nazareth L."/>
            <person name="Reid J."/>
            <person name="Worley K."/>
            <person name="Petrosino J."/>
            <person name="Highlander S."/>
            <person name="Gibbs R."/>
        </authorList>
    </citation>
    <scope>NUCLEOTIDE SEQUENCE [LARGE SCALE GENOMIC DNA]</scope>
    <source>
        <strain evidence="5 6">ATCC 700338</strain>
    </source>
</reference>
<dbReference type="PROSITE" id="PS50949">
    <property type="entry name" value="HTH_GNTR"/>
    <property type="match status" value="1"/>
</dbReference>
<dbReference type="PANTHER" id="PTHR44846">
    <property type="entry name" value="MANNOSYL-D-GLYCERATE TRANSPORT/METABOLISM SYSTEM REPRESSOR MNGR-RELATED"/>
    <property type="match status" value="1"/>
</dbReference>
<comment type="caution">
    <text evidence="5">The sequence shown here is derived from an EMBL/GenBank/DDBJ whole genome shotgun (WGS) entry which is preliminary data.</text>
</comment>
<dbReference type="PANTHER" id="PTHR44846:SF1">
    <property type="entry name" value="MANNOSYL-D-GLYCERATE TRANSPORT_METABOLISM SYSTEM REPRESSOR MNGR-RELATED"/>
    <property type="match status" value="1"/>
</dbReference>
<evidence type="ECO:0000256" key="1">
    <source>
        <dbReference type="ARBA" id="ARBA00023015"/>
    </source>
</evidence>
<organism evidence="5 6">
    <name type="scientific">Streptococcus equinus ATCC 700338</name>
    <dbReference type="NCBI Taxonomy" id="864569"/>
    <lineage>
        <taxon>Bacteria</taxon>
        <taxon>Bacillati</taxon>
        <taxon>Bacillota</taxon>
        <taxon>Bacilli</taxon>
        <taxon>Lactobacillales</taxon>
        <taxon>Streptococcaceae</taxon>
        <taxon>Streptococcus</taxon>
    </lineage>
</organism>
<dbReference type="Pfam" id="PF00392">
    <property type="entry name" value="GntR"/>
    <property type="match status" value="1"/>
</dbReference>
<gene>
    <name evidence="5" type="ORF">HMPREF9319_0315</name>
</gene>
<evidence type="ECO:0000259" key="4">
    <source>
        <dbReference type="PROSITE" id="PS50949"/>
    </source>
</evidence>
<dbReference type="InterPro" id="IPR050679">
    <property type="entry name" value="Bact_HTH_transcr_reg"/>
</dbReference>
<dbReference type="GO" id="GO:0045892">
    <property type="term" value="P:negative regulation of DNA-templated transcription"/>
    <property type="evidence" value="ECO:0007669"/>
    <property type="project" value="TreeGrafter"/>
</dbReference>
<dbReference type="CDD" id="cd07377">
    <property type="entry name" value="WHTH_GntR"/>
    <property type="match status" value="1"/>
</dbReference>
<dbReference type="SMART" id="SM00345">
    <property type="entry name" value="HTH_GNTR"/>
    <property type="match status" value="1"/>
</dbReference>
<accession>E0PBU2</accession>
<dbReference type="Gene3D" id="3.40.1410.10">
    <property type="entry name" value="Chorismate lyase-like"/>
    <property type="match status" value="1"/>
</dbReference>
<dbReference type="InterPro" id="IPR036390">
    <property type="entry name" value="WH_DNA-bd_sf"/>
</dbReference>
<dbReference type="EMBL" id="AEEL01000006">
    <property type="protein sequence ID" value="EFM28201.1"/>
    <property type="molecule type" value="Genomic_DNA"/>
</dbReference>
<keyword evidence="3" id="KW-0804">Transcription</keyword>
<dbReference type="AlphaFoldDB" id="E0PBU2"/>
<name>E0PBU2_STREI</name>
<proteinExistence type="predicted"/>
<dbReference type="InterPro" id="IPR036388">
    <property type="entry name" value="WH-like_DNA-bd_sf"/>
</dbReference>
<protein>
    <submittedName>
        <fullName evidence="5">UbiC transcription regulator-associated domain protein</fullName>
    </submittedName>
</protein>
<dbReference type="SUPFAM" id="SSF64288">
    <property type="entry name" value="Chorismate lyase-like"/>
    <property type="match status" value="1"/>
</dbReference>
<dbReference type="PRINTS" id="PR00035">
    <property type="entry name" value="HTHGNTR"/>
</dbReference>
<dbReference type="GO" id="GO:0003700">
    <property type="term" value="F:DNA-binding transcription factor activity"/>
    <property type="evidence" value="ECO:0007669"/>
    <property type="project" value="InterPro"/>
</dbReference>
<dbReference type="InterPro" id="IPR000524">
    <property type="entry name" value="Tscrpt_reg_HTH_GntR"/>
</dbReference>
<evidence type="ECO:0000313" key="6">
    <source>
        <dbReference type="Proteomes" id="UP000004290"/>
    </source>
</evidence>
<evidence type="ECO:0000256" key="3">
    <source>
        <dbReference type="ARBA" id="ARBA00023163"/>
    </source>
</evidence>
<keyword evidence="1" id="KW-0805">Transcription regulation</keyword>
<dbReference type="InterPro" id="IPR028978">
    <property type="entry name" value="Chorismate_lyase_/UTRA_dom_sf"/>
</dbReference>
<dbReference type="SMART" id="SM00866">
    <property type="entry name" value="UTRA"/>
    <property type="match status" value="1"/>
</dbReference>
<evidence type="ECO:0000313" key="5">
    <source>
        <dbReference type="EMBL" id="EFM28201.1"/>
    </source>
</evidence>
<dbReference type="HOGENOM" id="CLU_063236_2_1_9"/>
<keyword evidence="6" id="KW-1185">Reference proteome</keyword>